<keyword evidence="9" id="KW-1185">Reference proteome</keyword>
<keyword evidence="4" id="KW-0808">Transferase</keyword>
<evidence type="ECO:0000313" key="9">
    <source>
        <dbReference type="Proteomes" id="UP001565283"/>
    </source>
</evidence>
<evidence type="ECO:0000256" key="2">
    <source>
        <dbReference type="ARBA" id="ARBA00022448"/>
    </source>
</evidence>
<evidence type="ECO:0000259" key="7">
    <source>
        <dbReference type="PROSITE" id="PS51093"/>
    </source>
</evidence>
<dbReference type="PANTHER" id="PTHR45008">
    <property type="entry name" value="PTS SYSTEM GLUCOSE-SPECIFIC EIIA COMPONENT"/>
    <property type="match status" value="1"/>
</dbReference>
<dbReference type="InterPro" id="IPR050890">
    <property type="entry name" value="PTS_EIIA_component"/>
</dbReference>
<reference evidence="8 9" key="1">
    <citation type="submission" date="2024-03" db="EMBL/GenBank/DDBJ databases">
        <title>Mouse gut bacterial collection (mGBC) of GemPharmatech.</title>
        <authorList>
            <person name="He Y."/>
            <person name="Dong L."/>
            <person name="Wu D."/>
            <person name="Gao X."/>
            <person name="Lin Z."/>
        </authorList>
    </citation>
    <scope>NUCLEOTIDE SEQUENCE [LARGE SCALE GENOMIC DNA]</scope>
    <source>
        <strain evidence="8 9">61-15</strain>
    </source>
</reference>
<comment type="subcellular location">
    <subcellularLocation>
        <location evidence="1">Cytoplasm</location>
    </subcellularLocation>
</comment>
<keyword evidence="6" id="KW-0418">Kinase</keyword>
<evidence type="ECO:0000256" key="6">
    <source>
        <dbReference type="ARBA" id="ARBA00022777"/>
    </source>
</evidence>
<evidence type="ECO:0000256" key="4">
    <source>
        <dbReference type="ARBA" id="ARBA00022679"/>
    </source>
</evidence>
<feature type="domain" description="PTS EIIA type-1" evidence="7">
    <location>
        <begin position="32"/>
        <end position="134"/>
    </location>
</feature>
<sequence>MLGFGKKKSLSDDTGLYAPLSGTVIDLEQVADPVFSKKVMGDGYAIEPTSNQIVSPVAGEITLVQGHALGFKRADGLEVLLHLGIDTVSLNGQPFHIKAKLGDKVEGGDKLGRVDWQQVEAAGLPLTSMILITNTSEKLDSLSIEKGKAQAGDKLGQAKAK</sequence>
<gene>
    <name evidence="8" type="ORF">AALA52_02005</name>
</gene>
<dbReference type="PROSITE" id="PS00371">
    <property type="entry name" value="PTS_EIIA_TYPE_1_HIS"/>
    <property type="match status" value="1"/>
</dbReference>
<dbReference type="RefSeq" id="WP_369947835.1">
    <property type="nucleotide sequence ID" value="NZ_JBCLSH010000004.1"/>
</dbReference>
<dbReference type="PROSITE" id="PS51093">
    <property type="entry name" value="PTS_EIIA_TYPE_1"/>
    <property type="match status" value="1"/>
</dbReference>
<name>A0ABV4D0F3_9LACT</name>
<evidence type="ECO:0000256" key="5">
    <source>
        <dbReference type="ARBA" id="ARBA00022683"/>
    </source>
</evidence>
<keyword evidence="3 8" id="KW-0762">Sugar transport</keyword>
<dbReference type="Gene3D" id="2.70.70.10">
    <property type="entry name" value="Glucose Permease (Domain IIA)"/>
    <property type="match status" value="1"/>
</dbReference>
<accession>A0ABV4D0F3</accession>
<evidence type="ECO:0000256" key="3">
    <source>
        <dbReference type="ARBA" id="ARBA00022597"/>
    </source>
</evidence>
<dbReference type="EMBL" id="JBCLSH010000004">
    <property type="protein sequence ID" value="MEY8443036.1"/>
    <property type="molecule type" value="Genomic_DNA"/>
</dbReference>
<evidence type="ECO:0000313" key="8">
    <source>
        <dbReference type="EMBL" id="MEY8443036.1"/>
    </source>
</evidence>
<dbReference type="PANTHER" id="PTHR45008:SF1">
    <property type="entry name" value="PTS SYSTEM GLUCOSE-SPECIFIC EIIA COMPONENT"/>
    <property type="match status" value="1"/>
</dbReference>
<dbReference type="Pfam" id="PF00358">
    <property type="entry name" value="PTS_EIIA_1"/>
    <property type="match status" value="1"/>
</dbReference>
<keyword evidence="2" id="KW-0813">Transport</keyword>
<dbReference type="SUPFAM" id="SSF51261">
    <property type="entry name" value="Duplicated hybrid motif"/>
    <property type="match status" value="1"/>
</dbReference>
<dbReference type="Proteomes" id="UP001565283">
    <property type="component" value="Unassembled WGS sequence"/>
</dbReference>
<comment type="caution">
    <text evidence="8">The sequence shown here is derived from an EMBL/GenBank/DDBJ whole genome shotgun (WGS) entry which is preliminary data.</text>
</comment>
<keyword evidence="5" id="KW-0598">Phosphotransferase system</keyword>
<proteinExistence type="predicted"/>
<dbReference type="InterPro" id="IPR001127">
    <property type="entry name" value="PTS_EIIA_1_perm"/>
</dbReference>
<organism evidence="8 9">
    <name type="scientific">Lactococcus ileimucosae</name>
    <dbReference type="NCBI Taxonomy" id="2941329"/>
    <lineage>
        <taxon>Bacteria</taxon>
        <taxon>Bacillati</taxon>
        <taxon>Bacillota</taxon>
        <taxon>Bacilli</taxon>
        <taxon>Lactobacillales</taxon>
        <taxon>Streptococcaceae</taxon>
        <taxon>Lactococcus</taxon>
    </lineage>
</organism>
<protein>
    <submittedName>
        <fullName evidence="8">PTS glucose transporter subunit IIA</fullName>
    </submittedName>
</protein>
<evidence type="ECO:0000256" key="1">
    <source>
        <dbReference type="ARBA" id="ARBA00004496"/>
    </source>
</evidence>
<dbReference type="NCBIfam" id="TIGR00830">
    <property type="entry name" value="PTBA"/>
    <property type="match status" value="1"/>
</dbReference>
<dbReference type="InterPro" id="IPR011055">
    <property type="entry name" value="Dup_hybrid_motif"/>
</dbReference>